<dbReference type="AlphaFoldDB" id="A0A6J4JD62"/>
<evidence type="ECO:0000313" key="1">
    <source>
        <dbReference type="EMBL" id="CAA9274264.1"/>
    </source>
</evidence>
<dbReference type="Gene3D" id="1.10.10.10">
    <property type="entry name" value="Winged helix-like DNA-binding domain superfamily/Winged helix DNA-binding domain"/>
    <property type="match status" value="1"/>
</dbReference>
<gene>
    <name evidence="1" type="ORF">AVDCRST_MAG93-2799</name>
</gene>
<organism evidence="1">
    <name type="scientific">uncultured Chloroflexia bacterium</name>
    <dbReference type="NCBI Taxonomy" id="1672391"/>
    <lineage>
        <taxon>Bacteria</taxon>
        <taxon>Bacillati</taxon>
        <taxon>Chloroflexota</taxon>
        <taxon>Chloroflexia</taxon>
        <taxon>environmental samples</taxon>
    </lineage>
</organism>
<dbReference type="EMBL" id="CADCTR010000961">
    <property type="protein sequence ID" value="CAA9274264.1"/>
    <property type="molecule type" value="Genomic_DNA"/>
</dbReference>
<accession>A0A6J4JD62</accession>
<reference evidence="1" key="1">
    <citation type="submission" date="2020-02" db="EMBL/GenBank/DDBJ databases">
        <authorList>
            <person name="Meier V. D."/>
        </authorList>
    </citation>
    <scope>NUCLEOTIDE SEQUENCE</scope>
    <source>
        <strain evidence="1">AVDCRST_MAG93</strain>
    </source>
</reference>
<feature type="non-terminal residue" evidence="1">
    <location>
        <position position="1"/>
    </location>
</feature>
<proteinExistence type="predicted"/>
<sequence>KAFLEMDGEYEKFRDLRRVIDRCRDHIEAMTDQRFSYEGVREGRKVTKLRFEVWYESSIQGILPLSDTQFAIEEMQAASELISVGYTQNAYEAVQTYGVREIHAVVAEVRQAIKAGRNGAKPIYNPGGFTATRLKERADLANTKAALAEVVVLPPEEPTANVAGLAEVLVSLFETYRREAAALIWEEFNEDDRARFLSSLEARLDRFQADLLQKFGWSGKSFEMLRNRVLLEDHGERIRDLRRFVADEGLFAEHPEAVRDDILKLAEAKLA</sequence>
<dbReference type="InterPro" id="IPR036390">
    <property type="entry name" value="WH_DNA-bd_sf"/>
</dbReference>
<dbReference type="InterPro" id="IPR036388">
    <property type="entry name" value="WH-like_DNA-bd_sf"/>
</dbReference>
<dbReference type="Pfam" id="PF21205">
    <property type="entry name" value="Rep3_C"/>
    <property type="match status" value="1"/>
</dbReference>
<dbReference type="SUPFAM" id="SSF46785">
    <property type="entry name" value="Winged helix' DNA-binding domain"/>
    <property type="match status" value="1"/>
</dbReference>
<protein>
    <submittedName>
        <fullName evidence="1">Uncharacterized protein</fullName>
    </submittedName>
</protein>
<name>A0A6J4JD62_9CHLR</name>